<keyword evidence="6" id="KW-1185">Reference proteome</keyword>
<sequence length="105" mass="11861">MSVAQIIEDKLRANLAVAELIIENESHMHSGPATDSHFKVLLVSDDFADKRLVQRHQLLYKVLANEMQNPIHALSMLLYTQKEWADKNGFVMPSPQCRGGSKESQ</sequence>
<protein>
    <submittedName>
        <fullName evidence="3">BolA/IbaG family iron-sulfur metabolism protein</fullName>
    </submittedName>
</protein>
<dbReference type="GO" id="GO:0006351">
    <property type="term" value="P:DNA-templated transcription"/>
    <property type="evidence" value="ECO:0007669"/>
    <property type="project" value="TreeGrafter"/>
</dbReference>
<dbReference type="PANTHER" id="PTHR46229:SF2">
    <property type="entry name" value="BOLA-LIKE PROTEIN 1"/>
    <property type="match status" value="1"/>
</dbReference>
<evidence type="ECO:0000313" key="3">
    <source>
        <dbReference type="EMBL" id="MDO6454733.1"/>
    </source>
</evidence>
<evidence type="ECO:0000256" key="1">
    <source>
        <dbReference type="ARBA" id="ARBA00005578"/>
    </source>
</evidence>
<gene>
    <name evidence="3" type="ORF">Q4490_14255</name>
    <name evidence="4" type="ORF">Q8W30_08215</name>
</gene>
<dbReference type="RefSeq" id="WP_075171875.1">
    <property type="nucleotide sequence ID" value="NZ_CAXHZV010000021.1"/>
</dbReference>
<dbReference type="Gene3D" id="3.10.20.90">
    <property type="entry name" value="Phosphatidylinositol 3-kinase Catalytic Subunit, Chain A, domain 1"/>
    <property type="match status" value="1"/>
</dbReference>
<dbReference type="Pfam" id="PF01722">
    <property type="entry name" value="BolA"/>
    <property type="match status" value="1"/>
</dbReference>
<dbReference type="InterPro" id="IPR002634">
    <property type="entry name" value="BolA"/>
</dbReference>
<name>A0AAW7XP73_9GAMM</name>
<comment type="similarity">
    <text evidence="1 2">Belongs to the BolA/IbaG family.</text>
</comment>
<comment type="caution">
    <text evidence="3">The sequence shown here is derived from an EMBL/GenBank/DDBJ whole genome shotgun (WGS) entry which is preliminary data.</text>
</comment>
<dbReference type="InterPro" id="IPR036065">
    <property type="entry name" value="BolA-like_sf"/>
</dbReference>
<dbReference type="EMBL" id="JAUOPG010000010">
    <property type="protein sequence ID" value="MDO6454733.1"/>
    <property type="molecule type" value="Genomic_DNA"/>
</dbReference>
<proteinExistence type="inferred from homology"/>
<dbReference type="InterPro" id="IPR050961">
    <property type="entry name" value="BolA/IbaG_stress_morph_reg"/>
</dbReference>
<dbReference type="Proteomes" id="UP001169862">
    <property type="component" value="Unassembled WGS sequence"/>
</dbReference>
<evidence type="ECO:0000313" key="4">
    <source>
        <dbReference type="EMBL" id="MDP2522555.1"/>
    </source>
</evidence>
<dbReference type="Proteomes" id="UP001177341">
    <property type="component" value="Unassembled WGS sequence"/>
</dbReference>
<dbReference type="SUPFAM" id="SSF82657">
    <property type="entry name" value="BolA-like"/>
    <property type="match status" value="1"/>
</dbReference>
<evidence type="ECO:0000313" key="5">
    <source>
        <dbReference type="Proteomes" id="UP001169862"/>
    </source>
</evidence>
<evidence type="ECO:0000313" key="6">
    <source>
        <dbReference type="Proteomes" id="UP001177341"/>
    </source>
</evidence>
<dbReference type="PANTHER" id="PTHR46229">
    <property type="entry name" value="BOLA TRANSCRIPTION REGULATOR"/>
    <property type="match status" value="1"/>
</dbReference>
<reference evidence="3" key="1">
    <citation type="submission" date="2023-07" db="EMBL/GenBank/DDBJ databases">
        <title>Genome content predicts the carbon catabolic preferences of heterotrophic bacteria.</title>
        <authorList>
            <person name="Gralka M."/>
        </authorList>
    </citation>
    <scope>NUCLEOTIDE SEQUENCE</scope>
    <source>
        <strain evidence="4">5G01</strain>
        <strain evidence="3">I2M16</strain>
    </source>
</reference>
<organism evidence="3 5">
    <name type="scientific">Neptunomonas phycophila</name>
    <dbReference type="NCBI Taxonomy" id="1572645"/>
    <lineage>
        <taxon>Bacteria</taxon>
        <taxon>Pseudomonadati</taxon>
        <taxon>Pseudomonadota</taxon>
        <taxon>Gammaproteobacteria</taxon>
        <taxon>Oceanospirillales</taxon>
        <taxon>Oceanospirillaceae</taxon>
        <taxon>Neptunomonas</taxon>
    </lineage>
</organism>
<dbReference type="GO" id="GO:0005829">
    <property type="term" value="C:cytosol"/>
    <property type="evidence" value="ECO:0007669"/>
    <property type="project" value="TreeGrafter"/>
</dbReference>
<dbReference type="EMBL" id="JAUYVO010000005">
    <property type="protein sequence ID" value="MDP2522555.1"/>
    <property type="molecule type" value="Genomic_DNA"/>
</dbReference>
<dbReference type="PIRSF" id="PIRSF003113">
    <property type="entry name" value="BolA"/>
    <property type="match status" value="1"/>
</dbReference>
<evidence type="ECO:0000256" key="2">
    <source>
        <dbReference type="RuleBase" id="RU003860"/>
    </source>
</evidence>
<accession>A0AAW7XP73</accession>
<dbReference type="AlphaFoldDB" id="A0AAW7XP73"/>